<dbReference type="KEGG" id="ptm:GSPATT00006603001"/>
<dbReference type="EMBL" id="CT868052">
    <property type="protein sequence ID" value="CAK67297.1"/>
    <property type="molecule type" value="Genomic_DNA"/>
</dbReference>
<reference evidence="2 3" key="1">
    <citation type="journal article" date="2006" name="Nature">
        <title>Global trends of whole-genome duplications revealed by the ciliate Paramecium tetraurelia.</title>
        <authorList>
            <consortium name="Genoscope"/>
            <person name="Aury J.-M."/>
            <person name="Jaillon O."/>
            <person name="Duret L."/>
            <person name="Noel B."/>
            <person name="Jubin C."/>
            <person name="Porcel B.M."/>
            <person name="Segurens B."/>
            <person name="Daubin V."/>
            <person name="Anthouard V."/>
            <person name="Aiach N."/>
            <person name="Arnaiz O."/>
            <person name="Billaut A."/>
            <person name="Beisson J."/>
            <person name="Blanc I."/>
            <person name="Bouhouche K."/>
            <person name="Camara F."/>
            <person name="Duharcourt S."/>
            <person name="Guigo R."/>
            <person name="Gogendeau D."/>
            <person name="Katinka M."/>
            <person name="Keller A.-M."/>
            <person name="Kissmehl R."/>
            <person name="Klotz C."/>
            <person name="Koll F."/>
            <person name="Le Moue A."/>
            <person name="Lepere C."/>
            <person name="Malinsky S."/>
            <person name="Nowacki M."/>
            <person name="Nowak J.K."/>
            <person name="Plattner H."/>
            <person name="Poulain J."/>
            <person name="Ruiz F."/>
            <person name="Serrano V."/>
            <person name="Zagulski M."/>
            <person name="Dessen P."/>
            <person name="Betermier M."/>
            <person name="Weissenbach J."/>
            <person name="Scarpelli C."/>
            <person name="Schachter V."/>
            <person name="Sperling L."/>
            <person name="Meyer E."/>
            <person name="Cohen J."/>
            <person name="Wincker P."/>
        </authorList>
    </citation>
    <scope>NUCLEOTIDE SEQUENCE [LARGE SCALE GENOMIC DNA]</scope>
    <source>
        <strain evidence="2 3">Stock d4-2</strain>
    </source>
</reference>
<dbReference type="OMA" id="KNDEWTE"/>
<organism evidence="2 3">
    <name type="scientific">Paramecium tetraurelia</name>
    <dbReference type="NCBI Taxonomy" id="5888"/>
    <lineage>
        <taxon>Eukaryota</taxon>
        <taxon>Sar</taxon>
        <taxon>Alveolata</taxon>
        <taxon>Ciliophora</taxon>
        <taxon>Intramacronucleata</taxon>
        <taxon>Oligohymenophorea</taxon>
        <taxon>Peniculida</taxon>
        <taxon>Parameciidae</taxon>
        <taxon>Paramecium</taxon>
    </lineage>
</organism>
<sequence length="344" mass="39918">MDPVNSTNKDDASVQARARRRRNDQSSRDYTCGCGKSYLSYPALYTHLKYCNLYMGRQKHQGSPPQGTTQPNNMNPKANRGRPKRLDENDLKEGKSDDERSISINEPDETIEQVLLFLDSIGNFRSGTKYEKEEEKQLYLLNSFPKDYFISNQDYQSIYNNIKDITNERVKNPDQDPLMKEEIDKDKNIKKTQISKILAYFLVAIGPLLNEDAYKEIATFIVLFSIALNETGYQALQNYEQEQYQQGDTDKKTQSLVKQDQNMNAAYCEEQNGEHILLITNEFILSFLPQNFPKLGNIEKTFRIFGSPDEKLKNAVYVTQHLSYWLYAMKFTNSRLALYTDDDQ</sequence>
<evidence type="ECO:0008006" key="4">
    <source>
        <dbReference type="Google" id="ProtNLM"/>
    </source>
</evidence>
<dbReference type="HOGENOM" id="CLU_837994_0_0_1"/>
<proteinExistence type="predicted"/>
<feature type="compositionally biased region" description="Polar residues" evidence="1">
    <location>
        <begin position="61"/>
        <end position="76"/>
    </location>
</feature>
<gene>
    <name evidence="2" type="ORF">GSPATT00006603001</name>
</gene>
<protein>
    <recommendedName>
        <fullName evidence="4">C2H2-type domain-containing protein</fullName>
    </recommendedName>
</protein>
<evidence type="ECO:0000256" key="1">
    <source>
        <dbReference type="SAM" id="MobiDB-lite"/>
    </source>
</evidence>
<dbReference type="GeneID" id="5020479"/>
<dbReference type="OrthoDB" id="285872at2759"/>
<evidence type="ECO:0000313" key="2">
    <source>
        <dbReference type="EMBL" id="CAK67297.1"/>
    </source>
</evidence>
<keyword evidence="3" id="KW-1185">Reference proteome</keyword>
<evidence type="ECO:0000313" key="3">
    <source>
        <dbReference type="Proteomes" id="UP000000600"/>
    </source>
</evidence>
<feature type="region of interest" description="Disordered" evidence="1">
    <location>
        <begin position="1"/>
        <end position="29"/>
    </location>
</feature>
<dbReference type="RefSeq" id="XP_001434694.1">
    <property type="nucleotide sequence ID" value="XM_001434657.1"/>
</dbReference>
<dbReference type="Proteomes" id="UP000000600">
    <property type="component" value="Unassembled WGS sequence"/>
</dbReference>
<dbReference type="AlphaFoldDB" id="A0C930"/>
<dbReference type="eggNOG" id="ENOG502SPHV">
    <property type="taxonomic scope" value="Eukaryota"/>
</dbReference>
<accession>A0C930</accession>
<dbReference type="InParanoid" id="A0C930"/>
<feature type="compositionally biased region" description="Basic and acidic residues" evidence="1">
    <location>
        <begin position="84"/>
        <end position="101"/>
    </location>
</feature>
<name>A0C930_PARTE</name>
<feature type="region of interest" description="Disordered" evidence="1">
    <location>
        <begin position="59"/>
        <end position="105"/>
    </location>
</feature>